<dbReference type="SUPFAM" id="SSF46689">
    <property type="entry name" value="Homeodomain-like"/>
    <property type="match status" value="1"/>
</dbReference>
<reference evidence="4 5" key="1">
    <citation type="submission" date="2016-09" db="EMBL/GenBank/DDBJ databases">
        <authorList>
            <person name="Capua I."/>
            <person name="De Benedictis P."/>
            <person name="Joannis T."/>
            <person name="Lombin L.H."/>
            <person name="Cattoli G."/>
        </authorList>
    </citation>
    <scope>NUCLEOTIDE SEQUENCE [LARGE SCALE GENOMIC DNA]</scope>
    <source>
        <strain evidence="4 5">NRS-1</strain>
    </source>
</reference>
<feature type="domain" description="HTH tetR-type" evidence="3">
    <location>
        <begin position="5"/>
        <end position="65"/>
    </location>
</feature>
<keyword evidence="5" id="KW-1185">Reference proteome</keyword>
<feature type="DNA-binding region" description="H-T-H motif" evidence="2">
    <location>
        <begin position="28"/>
        <end position="47"/>
    </location>
</feature>
<dbReference type="Gene3D" id="1.10.357.10">
    <property type="entry name" value="Tetracycline Repressor, domain 2"/>
    <property type="match status" value="1"/>
</dbReference>
<dbReference type="PANTHER" id="PTHR43479:SF11">
    <property type="entry name" value="ACREF_ENVCD OPERON REPRESSOR-RELATED"/>
    <property type="match status" value="1"/>
</dbReference>
<evidence type="ECO:0000256" key="2">
    <source>
        <dbReference type="PROSITE-ProRule" id="PRU00335"/>
    </source>
</evidence>
<dbReference type="InterPro" id="IPR001647">
    <property type="entry name" value="HTH_TetR"/>
</dbReference>
<dbReference type="Proteomes" id="UP000095601">
    <property type="component" value="Unassembled WGS sequence"/>
</dbReference>
<dbReference type="PRINTS" id="PR00455">
    <property type="entry name" value="HTHTETR"/>
</dbReference>
<dbReference type="STRING" id="237258.SAMN04489756_10388"/>
<dbReference type="EMBL" id="MKGI01000079">
    <property type="protein sequence ID" value="OEL10123.1"/>
    <property type="molecule type" value="Genomic_DNA"/>
</dbReference>
<organism evidence="4 5">
    <name type="scientific">Cloacibacterium normanense</name>
    <dbReference type="NCBI Taxonomy" id="237258"/>
    <lineage>
        <taxon>Bacteria</taxon>
        <taxon>Pseudomonadati</taxon>
        <taxon>Bacteroidota</taxon>
        <taxon>Flavobacteriia</taxon>
        <taxon>Flavobacteriales</taxon>
        <taxon>Weeksellaceae</taxon>
    </lineage>
</organism>
<comment type="caution">
    <text evidence="4">The sequence shown here is derived from an EMBL/GenBank/DDBJ whole genome shotgun (WGS) entry which is preliminary data.</text>
</comment>
<dbReference type="SUPFAM" id="SSF48498">
    <property type="entry name" value="Tetracyclin repressor-like, C-terminal domain"/>
    <property type="match status" value="1"/>
</dbReference>
<accession>A0A1E5UB05</accession>
<dbReference type="Pfam" id="PF00440">
    <property type="entry name" value="TetR_N"/>
    <property type="match status" value="1"/>
</dbReference>
<dbReference type="PANTHER" id="PTHR43479">
    <property type="entry name" value="ACREF/ENVCD OPERON REPRESSOR-RELATED"/>
    <property type="match status" value="1"/>
</dbReference>
<dbReference type="AlphaFoldDB" id="A0A1E5UB05"/>
<dbReference type="InterPro" id="IPR036271">
    <property type="entry name" value="Tet_transcr_reg_TetR-rel_C_sf"/>
</dbReference>
<proteinExistence type="predicted"/>
<dbReference type="GO" id="GO:0003677">
    <property type="term" value="F:DNA binding"/>
    <property type="evidence" value="ECO:0007669"/>
    <property type="project" value="UniProtKB-UniRule"/>
</dbReference>
<dbReference type="RefSeq" id="WP_069800649.1">
    <property type="nucleotide sequence ID" value="NZ_CP034157.1"/>
</dbReference>
<keyword evidence="1 2" id="KW-0238">DNA-binding</keyword>
<evidence type="ECO:0000256" key="1">
    <source>
        <dbReference type="ARBA" id="ARBA00023125"/>
    </source>
</evidence>
<evidence type="ECO:0000259" key="3">
    <source>
        <dbReference type="PROSITE" id="PS50977"/>
    </source>
</evidence>
<dbReference type="PROSITE" id="PS50977">
    <property type="entry name" value="HTH_TETR_2"/>
    <property type="match status" value="1"/>
</dbReference>
<sequence length="195" mass="23231">MKNLTPRQQEILNVALELFYKRGFADTSMRDIAEVMNVKAASLYAHIKSKEEIMEWISEDVSNRFLKRYNDLKNPSLSAFEKVRILVINHLTEMYNNVKMFDVFFTNIYRLKVDFKEQHKYLERINAYKDLAEKVIREYLLTLGLADDENLMLTTKFSLNVLNNVYRYIPEENFDLEKHIRFLQNVLLYGVIGKK</sequence>
<evidence type="ECO:0000313" key="4">
    <source>
        <dbReference type="EMBL" id="OEL10123.1"/>
    </source>
</evidence>
<evidence type="ECO:0000313" key="5">
    <source>
        <dbReference type="Proteomes" id="UP000095601"/>
    </source>
</evidence>
<dbReference type="KEGG" id="cnr:EB819_09465"/>
<dbReference type="InterPro" id="IPR050624">
    <property type="entry name" value="HTH-type_Tx_Regulator"/>
</dbReference>
<dbReference type="Gene3D" id="1.10.10.60">
    <property type="entry name" value="Homeodomain-like"/>
    <property type="match status" value="1"/>
</dbReference>
<protein>
    <submittedName>
        <fullName evidence="4">LexA DNA binding domain protein</fullName>
    </submittedName>
</protein>
<name>A0A1E5UB05_9FLAO</name>
<dbReference type="InterPro" id="IPR009057">
    <property type="entry name" value="Homeodomain-like_sf"/>
</dbReference>
<gene>
    <name evidence="4" type="ORF">BHF72_0817</name>
</gene>
<dbReference type="OrthoDB" id="9814200at2"/>